<dbReference type="STRING" id="872970.SAMN04488134_101665"/>
<keyword evidence="3" id="KW-1185">Reference proteome</keyword>
<dbReference type="EMBL" id="FODJ01000001">
    <property type="protein sequence ID" value="SEN69847.1"/>
    <property type="molecule type" value="Genomic_DNA"/>
</dbReference>
<keyword evidence="1" id="KW-0472">Membrane</keyword>
<dbReference type="Proteomes" id="UP000199300">
    <property type="component" value="Unassembled WGS sequence"/>
</dbReference>
<keyword evidence="1" id="KW-1133">Transmembrane helix</keyword>
<sequence length="88" mass="10386">MFLLNKIWQGVKTNAYYIYLVVAILLTGAAAYVLLEPELRLHEEGYESITQLFYIYITVALVNYGYFFFYSRKRAKREQMQGGQNEQN</sequence>
<name>A0A1H8IPD8_9BACI</name>
<proteinExistence type="predicted"/>
<reference evidence="2 3" key="1">
    <citation type="submission" date="2016-10" db="EMBL/GenBank/DDBJ databases">
        <authorList>
            <person name="de Groot N.N."/>
        </authorList>
    </citation>
    <scope>NUCLEOTIDE SEQUENCE [LARGE SCALE GENOMIC DNA]</scope>
    <source>
        <strain evidence="2 3">CGMCC 1.10434</strain>
    </source>
</reference>
<evidence type="ECO:0000256" key="1">
    <source>
        <dbReference type="SAM" id="Phobius"/>
    </source>
</evidence>
<dbReference type="RefSeq" id="WP_091494779.1">
    <property type="nucleotide sequence ID" value="NZ_FODJ01000001.1"/>
</dbReference>
<feature type="transmembrane region" description="Helical" evidence="1">
    <location>
        <begin position="53"/>
        <end position="70"/>
    </location>
</feature>
<keyword evidence="1" id="KW-0812">Transmembrane</keyword>
<gene>
    <name evidence="2" type="ORF">SAMN04488134_101665</name>
</gene>
<dbReference type="OrthoDB" id="9858307at2"/>
<dbReference type="AlphaFoldDB" id="A0A1H8IPD8"/>
<feature type="transmembrane region" description="Helical" evidence="1">
    <location>
        <begin position="16"/>
        <end position="33"/>
    </location>
</feature>
<evidence type="ECO:0000313" key="3">
    <source>
        <dbReference type="Proteomes" id="UP000199300"/>
    </source>
</evidence>
<organism evidence="2 3">
    <name type="scientific">Amphibacillus marinus</name>
    <dbReference type="NCBI Taxonomy" id="872970"/>
    <lineage>
        <taxon>Bacteria</taxon>
        <taxon>Bacillati</taxon>
        <taxon>Bacillota</taxon>
        <taxon>Bacilli</taxon>
        <taxon>Bacillales</taxon>
        <taxon>Bacillaceae</taxon>
        <taxon>Amphibacillus</taxon>
    </lineage>
</organism>
<evidence type="ECO:0000313" key="2">
    <source>
        <dbReference type="EMBL" id="SEN69847.1"/>
    </source>
</evidence>
<accession>A0A1H8IPD8</accession>
<protein>
    <submittedName>
        <fullName evidence="2">Uncharacterized protein</fullName>
    </submittedName>
</protein>